<feature type="domain" description="Myb-like" evidence="2">
    <location>
        <begin position="66"/>
        <end position="116"/>
    </location>
</feature>
<feature type="region of interest" description="Disordered" evidence="1">
    <location>
        <begin position="1"/>
        <end position="71"/>
    </location>
</feature>
<accession>A0AAD1U316</accession>
<evidence type="ECO:0000259" key="3">
    <source>
        <dbReference type="PROSITE" id="PS51294"/>
    </source>
</evidence>
<feature type="compositionally biased region" description="Basic and acidic residues" evidence="1">
    <location>
        <begin position="154"/>
        <end position="192"/>
    </location>
</feature>
<feature type="compositionally biased region" description="Polar residues" evidence="1">
    <location>
        <begin position="52"/>
        <end position="62"/>
    </location>
</feature>
<feature type="region of interest" description="Disordered" evidence="1">
    <location>
        <begin position="442"/>
        <end position="461"/>
    </location>
</feature>
<feature type="region of interest" description="Disordered" evidence="1">
    <location>
        <begin position="408"/>
        <end position="432"/>
    </location>
</feature>
<dbReference type="InterPro" id="IPR001005">
    <property type="entry name" value="SANT/Myb"/>
</dbReference>
<evidence type="ECO:0000256" key="1">
    <source>
        <dbReference type="SAM" id="MobiDB-lite"/>
    </source>
</evidence>
<protein>
    <recommendedName>
        <fullName evidence="6">SANT domain-containing protein</fullName>
    </recommendedName>
</protein>
<dbReference type="InterPro" id="IPR009057">
    <property type="entry name" value="Homeodomain-like_sf"/>
</dbReference>
<dbReference type="SMART" id="SM00717">
    <property type="entry name" value="SANT"/>
    <property type="match status" value="1"/>
</dbReference>
<dbReference type="AlphaFoldDB" id="A0AAD1U316"/>
<name>A0AAD1U316_EUPCR</name>
<dbReference type="InterPro" id="IPR017930">
    <property type="entry name" value="Myb_dom"/>
</dbReference>
<proteinExistence type="predicted"/>
<evidence type="ECO:0000313" key="4">
    <source>
        <dbReference type="EMBL" id="CAI2359229.1"/>
    </source>
</evidence>
<feature type="compositionally biased region" description="Basic and acidic residues" evidence="1">
    <location>
        <begin position="236"/>
        <end position="245"/>
    </location>
</feature>
<dbReference type="PROSITE" id="PS51294">
    <property type="entry name" value="HTH_MYB"/>
    <property type="match status" value="1"/>
</dbReference>
<feature type="compositionally biased region" description="Basic and acidic residues" evidence="1">
    <location>
        <begin position="269"/>
        <end position="279"/>
    </location>
</feature>
<evidence type="ECO:0000313" key="5">
    <source>
        <dbReference type="Proteomes" id="UP001295684"/>
    </source>
</evidence>
<keyword evidence="5" id="KW-1185">Reference proteome</keyword>
<organism evidence="4 5">
    <name type="scientific">Euplotes crassus</name>
    <dbReference type="NCBI Taxonomy" id="5936"/>
    <lineage>
        <taxon>Eukaryota</taxon>
        <taxon>Sar</taxon>
        <taxon>Alveolata</taxon>
        <taxon>Ciliophora</taxon>
        <taxon>Intramacronucleata</taxon>
        <taxon>Spirotrichea</taxon>
        <taxon>Hypotrichia</taxon>
        <taxon>Euplotida</taxon>
        <taxon>Euplotidae</taxon>
        <taxon>Moneuplotes</taxon>
    </lineage>
</organism>
<dbReference type="Gene3D" id="1.10.10.60">
    <property type="entry name" value="Homeodomain-like"/>
    <property type="match status" value="1"/>
</dbReference>
<comment type="caution">
    <text evidence="4">The sequence shown here is derived from an EMBL/GenBank/DDBJ whole genome shotgun (WGS) entry which is preliminary data.</text>
</comment>
<evidence type="ECO:0000259" key="2">
    <source>
        <dbReference type="PROSITE" id="PS50090"/>
    </source>
</evidence>
<feature type="compositionally biased region" description="Basic residues" evidence="1">
    <location>
        <begin position="205"/>
        <end position="235"/>
    </location>
</feature>
<dbReference type="Pfam" id="PF13921">
    <property type="entry name" value="Myb_DNA-bind_6"/>
    <property type="match status" value="1"/>
</dbReference>
<feature type="compositionally biased region" description="Polar residues" evidence="1">
    <location>
        <begin position="450"/>
        <end position="461"/>
    </location>
</feature>
<feature type="compositionally biased region" description="Polar residues" evidence="1">
    <location>
        <begin position="9"/>
        <end position="38"/>
    </location>
</feature>
<feature type="domain" description="HTH myb-type" evidence="3">
    <location>
        <begin position="74"/>
        <end position="120"/>
    </location>
</feature>
<dbReference type="Proteomes" id="UP001295684">
    <property type="component" value="Unassembled WGS sequence"/>
</dbReference>
<evidence type="ECO:0008006" key="6">
    <source>
        <dbReference type="Google" id="ProtNLM"/>
    </source>
</evidence>
<reference evidence="4" key="1">
    <citation type="submission" date="2023-07" db="EMBL/GenBank/DDBJ databases">
        <authorList>
            <consortium name="AG Swart"/>
            <person name="Singh M."/>
            <person name="Singh A."/>
            <person name="Seah K."/>
            <person name="Emmerich C."/>
        </authorList>
    </citation>
    <scope>NUCLEOTIDE SEQUENCE</scope>
    <source>
        <strain evidence="4">DP1</strain>
    </source>
</reference>
<dbReference type="PROSITE" id="PS50090">
    <property type="entry name" value="MYB_LIKE"/>
    <property type="match status" value="1"/>
</dbReference>
<dbReference type="SUPFAM" id="SSF46689">
    <property type="entry name" value="Homeodomain-like"/>
    <property type="match status" value="1"/>
</dbReference>
<gene>
    <name evidence="4" type="ORF">ECRASSUSDP1_LOCUS515</name>
</gene>
<sequence length="634" mass="72103">MKDCEDEPQSQNIDKGMSKSQTPVKEKSLNQSGILTQEKSAKIKSPSKKITLETTGNPNGTSDLEDSKASDAFWKKRDDKRLKKAVSKYHKQGFSRIAQEVGRTNSECRARYHILQKRIQDKKIKKSKNLSLKINRINKAPLKDSDLENYLKDQNKVSIDKSTNDKLLQKSKGKSPEKSEETKEAVQKKPSGEKIPASISGMKKVVIRNKKKEKPLKVKKPQPKKNKRKKVSKRVQRNEMIKQEELNPIMEMINGNKKSDQENEDQEPQEVHEEQKNTEEIDLNASLNKILTENGNTRIKQEVDDFNPAVKLSYKSKPEEEKKYPSLQTLFNKNTSGAPVINEEKQSDSSLVSGKLPSLNNIIDTCNKDHISLDEPMTPVLASQEQTISKEIVDNNKAQESLELLNRRLSSNPPPIDQEMPPSTNLESSNNQSNEKRMLFGSPRVDSGIVSGSSPNGLQGNLQSFRSVKQEVLQPTNSMANSNYCNQPVSMPEQQQANLPEMHQAVSSISQNNMIRIPNLNNGEEDPDYELYGFVYKIKVHEVPSSRGCSFKRLKRIELLYNDQQNRLENIPFTHEVGRNGHNANPPMVTVYPLPTPNESDDHEDRDFYQHFSQILSHLSMNSSIYERARLIFD</sequence>
<feature type="compositionally biased region" description="Polar residues" evidence="1">
    <location>
        <begin position="421"/>
        <end position="432"/>
    </location>
</feature>
<feature type="region of interest" description="Disordered" evidence="1">
    <location>
        <begin position="154"/>
        <end position="280"/>
    </location>
</feature>
<dbReference type="EMBL" id="CAMPGE010000482">
    <property type="protein sequence ID" value="CAI2359229.1"/>
    <property type="molecule type" value="Genomic_DNA"/>
</dbReference>